<evidence type="ECO:0000313" key="6">
    <source>
        <dbReference type="EMBL" id="NBI34548.1"/>
    </source>
</evidence>
<comment type="caution">
    <text evidence="6">The sequence shown here is derived from an EMBL/GenBank/DDBJ whole genome shotgun (WGS) entry which is preliminary data.</text>
</comment>
<name>A0A7C9NCJ6_9BACT</name>
<organism evidence="6">
    <name type="scientific">Muribaculaceae bacterium Z82</name>
    <dbReference type="NCBI Taxonomy" id="2304548"/>
    <lineage>
        <taxon>Bacteria</taxon>
        <taxon>Pseudomonadati</taxon>
        <taxon>Bacteroidota</taxon>
        <taxon>Bacteroidia</taxon>
        <taxon>Bacteroidales</taxon>
        <taxon>Muribaculaceae</taxon>
    </lineage>
</organism>
<dbReference type="Pfam" id="PF00496">
    <property type="entry name" value="SBP_bac_5"/>
    <property type="match status" value="1"/>
</dbReference>
<keyword evidence="2" id="KW-0813">Transport</keyword>
<dbReference type="InterPro" id="IPR000914">
    <property type="entry name" value="SBP_5_dom"/>
</dbReference>
<dbReference type="InterPro" id="IPR006311">
    <property type="entry name" value="TAT_signal"/>
</dbReference>
<dbReference type="Gene3D" id="3.10.105.10">
    <property type="entry name" value="Dipeptide-binding Protein, Domain 3"/>
    <property type="match status" value="1"/>
</dbReference>
<reference evidence="6" key="1">
    <citation type="submission" date="2018-08" db="EMBL/GenBank/DDBJ databases">
        <title>Murine metabolic-syndrome-specific gut microbial biobank.</title>
        <authorList>
            <person name="Liu C."/>
        </authorList>
    </citation>
    <scope>NUCLEOTIDE SEQUENCE [LARGE SCALE GENOMIC DNA]</scope>
    <source>
        <strain evidence="6">Z82</strain>
    </source>
</reference>
<keyword evidence="3" id="KW-0732">Signal</keyword>
<comment type="similarity">
    <text evidence="1">Belongs to the bacterial solute-binding protein 5 family.</text>
</comment>
<evidence type="ECO:0000256" key="2">
    <source>
        <dbReference type="ARBA" id="ARBA00022448"/>
    </source>
</evidence>
<dbReference type="GO" id="GO:1904680">
    <property type="term" value="F:peptide transmembrane transporter activity"/>
    <property type="evidence" value="ECO:0007669"/>
    <property type="project" value="TreeGrafter"/>
</dbReference>
<dbReference type="GO" id="GO:0015833">
    <property type="term" value="P:peptide transport"/>
    <property type="evidence" value="ECO:0007669"/>
    <property type="project" value="TreeGrafter"/>
</dbReference>
<dbReference type="CDD" id="cd08518">
    <property type="entry name" value="PBP2_NikA_DppA_OppA_like_19"/>
    <property type="match status" value="1"/>
</dbReference>
<dbReference type="SUPFAM" id="SSF53850">
    <property type="entry name" value="Periplasmic binding protein-like II"/>
    <property type="match status" value="1"/>
</dbReference>
<evidence type="ECO:0000256" key="4">
    <source>
        <dbReference type="SAM" id="MobiDB-lite"/>
    </source>
</evidence>
<dbReference type="PANTHER" id="PTHR30290">
    <property type="entry name" value="PERIPLASMIC BINDING COMPONENT OF ABC TRANSPORTER"/>
    <property type="match status" value="1"/>
</dbReference>
<dbReference type="InterPro" id="IPR039424">
    <property type="entry name" value="SBP_5"/>
</dbReference>
<evidence type="ECO:0000256" key="3">
    <source>
        <dbReference type="ARBA" id="ARBA00022729"/>
    </source>
</evidence>
<dbReference type="PROSITE" id="PS51318">
    <property type="entry name" value="TAT"/>
    <property type="match status" value="1"/>
</dbReference>
<gene>
    <name evidence="6" type="ORF">D1639_05790</name>
</gene>
<proteinExistence type="inferred from homology"/>
<dbReference type="Gene3D" id="3.40.190.10">
    <property type="entry name" value="Periplasmic binding protein-like II"/>
    <property type="match status" value="1"/>
</dbReference>
<sequence length="587" mass="61917">MAEEAKWTKAAPGLEGAGVGGSASPQASCGGTADAAALDGLLSRRRFLQLAGLGAVGCASAALLGGCSGTSGSGANSPQAAPNQVIVTMTTSSEPAAGFDPLFSWGCGEHVHEPLIQSTLFTTDADLNFVNDLATSYECSEDGLTWTFSIRDDAVFTDGEPLTARDVAFTVNGINANPASEADLSMVEEAVAVSDTVVELHLSKPFNAMLYTLAVVGIVPEHAYDPATYGANPIGSGRYMLEQWDRGQQVILRANPDYYGERPLMERVVVVFMEEDASLAAAQSGQADIAYTAATLVDAANPTGYSVLNCASVDSRGISLPAIPSGAAKDDGGQTYAAGNDVTCDEALRRAINLGVDRASLIENVLNGYGTEAYSVSDAMPWFNPAMKVECDPAAATALLDEAGWAMGADGVREKGGVRAAFSCYYSASDSVRQALANEFANQMAPLGIQVTPVGSGWTTDADGIYAHQYTDPVLWGWGSNSPVEVYSLHYGSSSGNYACYDNAAVDAHLDAALASTTVESSYPEWQAAQWDGQNGFAPQGAATWVWLCNVDHLYFKRDGLVVTRQKPHPHGHGWSLVNNVDRWYWE</sequence>
<accession>A0A7C9NCJ6</accession>
<dbReference type="EMBL" id="QWKH01000033">
    <property type="protein sequence ID" value="NBI34548.1"/>
    <property type="molecule type" value="Genomic_DNA"/>
</dbReference>
<feature type="domain" description="Solute-binding protein family 5" evidence="5">
    <location>
        <begin position="129"/>
        <end position="497"/>
    </location>
</feature>
<evidence type="ECO:0000256" key="1">
    <source>
        <dbReference type="ARBA" id="ARBA00005695"/>
    </source>
</evidence>
<dbReference type="PANTHER" id="PTHR30290:SF9">
    <property type="entry name" value="OLIGOPEPTIDE-BINDING PROTEIN APPA"/>
    <property type="match status" value="1"/>
</dbReference>
<protein>
    <submittedName>
        <fullName evidence="6">ABC transporter substrate-binding protein</fullName>
    </submittedName>
</protein>
<dbReference type="AlphaFoldDB" id="A0A7C9NCJ6"/>
<feature type="region of interest" description="Disordered" evidence="4">
    <location>
        <begin position="1"/>
        <end position="25"/>
    </location>
</feature>
<evidence type="ECO:0000259" key="5">
    <source>
        <dbReference type="Pfam" id="PF00496"/>
    </source>
</evidence>